<feature type="signal peptide" evidence="2">
    <location>
        <begin position="1"/>
        <end position="21"/>
    </location>
</feature>
<dbReference type="Proteomes" id="UP001163823">
    <property type="component" value="Chromosome 2"/>
</dbReference>
<keyword evidence="4" id="KW-1185">Reference proteome</keyword>
<feature type="compositionally biased region" description="Pro residues" evidence="1">
    <location>
        <begin position="65"/>
        <end position="91"/>
    </location>
</feature>
<comment type="caution">
    <text evidence="3">The sequence shown here is derived from an EMBL/GenBank/DDBJ whole genome shotgun (WGS) entry which is preliminary data.</text>
</comment>
<proteinExistence type="predicted"/>
<reference evidence="3" key="1">
    <citation type="journal article" date="2023" name="Science">
        <title>Elucidation of the pathway for biosynthesis of saponin adjuvants from the soapbark tree.</title>
        <authorList>
            <person name="Reed J."/>
            <person name="Orme A."/>
            <person name="El-Demerdash A."/>
            <person name="Owen C."/>
            <person name="Martin L.B.B."/>
            <person name="Misra R.C."/>
            <person name="Kikuchi S."/>
            <person name="Rejzek M."/>
            <person name="Martin A.C."/>
            <person name="Harkess A."/>
            <person name="Leebens-Mack J."/>
            <person name="Louveau T."/>
            <person name="Stephenson M.J."/>
            <person name="Osbourn A."/>
        </authorList>
    </citation>
    <scope>NUCLEOTIDE SEQUENCE</scope>
    <source>
        <strain evidence="3">S10</strain>
    </source>
</reference>
<name>A0AAD7QEC6_QUISA</name>
<evidence type="ECO:0000313" key="3">
    <source>
        <dbReference type="EMBL" id="KAJ7979877.1"/>
    </source>
</evidence>
<dbReference type="KEGG" id="qsa:O6P43_003225"/>
<gene>
    <name evidence="3" type="ORF">O6P43_003225</name>
</gene>
<organism evidence="3 4">
    <name type="scientific">Quillaja saponaria</name>
    <name type="common">Soap bark tree</name>
    <dbReference type="NCBI Taxonomy" id="32244"/>
    <lineage>
        <taxon>Eukaryota</taxon>
        <taxon>Viridiplantae</taxon>
        <taxon>Streptophyta</taxon>
        <taxon>Embryophyta</taxon>
        <taxon>Tracheophyta</taxon>
        <taxon>Spermatophyta</taxon>
        <taxon>Magnoliopsida</taxon>
        <taxon>eudicotyledons</taxon>
        <taxon>Gunneridae</taxon>
        <taxon>Pentapetalae</taxon>
        <taxon>rosids</taxon>
        <taxon>fabids</taxon>
        <taxon>Fabales</taxon>
        <taxon>Quillajaceae</taxon>
        <taxon>Quillaja</taxon>
    </lineage>
</organism>
<accession>A0AAD7QEC6</accession>
<dbReference type="EMBL" id="JARAOO010000002">
    <property type="protein sequence ID" value="KAJ7979877.1"/>
    <property type="molecule type" value="Genomic_DNA"/>
</dbReference>
<dbReference type="AlphaFoldDB" id="A0AAD7QEC6"/>
<keyword evidence="2" id="KW-0732">Signal</keyword>
<evidence type="ECO:0000256" key="1">
    <source>
        <dbReference type="SAM" id="MobiDB-lite"/>
    </source>
</evidence>
<feature type="compositionally biased region" description="Basic and acidic residues" evidence="1">
    <location>
        <begin position="29"/>
        <end position="44"/>
    </location>
</feature>
<protein>
    <submittedName>
        <fullName evidence="3">Uncharacterized protein</fullName>
    </submittedName>
</protein>
<evidence type="ECO:0000256" key="2">
    <source>
        <dbReference type="SAM" id="SignalP"/>
    </source>
</evidence>
<feature type="chain" id="PRO_5042180192" evidence="2">
    <location>
        <begin position="22"/>
        <end position="91"/>
    </location>
</feature>
<evidence type="ECO:0000313" key="4">
    <source>
        <dbReference type="Proteomes" id="UP001163823"/>
    </source>
</evidence>
<sequence length="91" mass="10217">MASKSLLVLFLWVVVLTSTRALSDQYKPSTKDPLVEKKPPHLEKPWPPGRPLASSSYETQKKTPVLPPRVVRPPPRRPPTLPPRVVRPPPS</sequence>
<feature type="region of interest" description="Disordered" evidence="1">
    <location>
        <begin position="23"/>
        <end position="91"/>
    </location>
</feature>